<evidence type="ECO:0000313" key="1">
    <source>
        <dbReference type="EMBL" id="KAK4668069.1"/>
    </source>
</evidence>
<proteinExistence type="predicted"/>
<protein>
    <submittedName>
        <fullName evidence="1">Uncharacterized protein</fullName>
    </submittedName>
</protein>
<dbReference type="Proteomes" id="UP001323617">
    <property type="component" value="Unassembled WGS sequence"/>
</dbReference>
<evidence type="ECO:0000313" key="2">
    <source>
        <dbReference type="Proteomes" id="UP001323617"/>
    </source>
</evidence>
<name>A0ABR0HJF0_9PEZI</name>
<dbReference type="EMBL" id="JAFFHC010000008">
    <property type="protein sequence ID" value="KAK4668069.1"/>
    <property type="molecule type" value="Genomic_DNA"/>
</dbReference>
<dbReference type="GeneID" id="87961995"/>
<reference evidence="1 2" key="1">
    <citation type="journal article" date="2023" name="bioRxiv">
        <title>High-quality genome assemblies of four members of thePodospora anserinaspecies complex.</title>
        <authorList>
            <person name="Ament-Velasquez S.L."/>
            <person name="Vogan A.A."/>
            <person name="Wallerman O."/>
            <person name="Hartmann F."/>
            <person name="Gautier V."/>
            <person name="Silar P."/>
            <person name="Giraud T."/>
            <person name="Johannesson H."/>
        </authorList>
    </citation>
    <scope>NUCLEOTIDE SEQUENCE [LARGE SCALE GENOMIC DNA]</scope>
    <source>
        <strain evidence="1 2">CBS 124.78</strain>
    </source>
</reference>
<keyword evidence="2" id="KW-1185">Reference proteome</keyword>
<comment type="caution">
    <text evidence="1">The sequence shown here is derived from an EMBL/GenBank/DDBJ whole genome shotgun (WGS) entry which is preliminary data.</text>
</comment>
<gene>
    <name evidence="1" type="ORF">QC764_0112630</name>
</gene>
<accession>A0ABR0HJF0</accession>
<dbReference type="RefSeq" id="XP_062796083.1">
    <property type="nucleotide sequence ID" value="XM_062941182.1"/>
</dbReference>
<sequence length="78" mass="8464">MSADEPPEQSLALTTNKCSHVLLAPWRNIIAHPASTCTDPIPFPFPPYSTSCSAMNLMTCPPERNCPSQNTDQATDTT</sequence>
<organism evidence="1 2">
    <name type="scientific">Podospora pseudoanserina</name>
    <dbReference type="NCBI Taxonomy" id="2609844"/>
    <lineage>
        <taxon>Eukaryota</taxon>
        <taxon>Fungi</taxon>
        <taxon>Dikarya</taxon>
        <taxon>Ascomycota</taxon>
        <taxon>Pezizomycotina</taxon>
        <taxon>Sordariomycetes</taxon>
        <taxon>Sordariomycetidae</taxon>
        <taxon>Sordariales</taxon>
        <taxon>Podosporaceae</taxon>
        <taxon>Podospora</taxon>
    </lineage>
</organism>